<evidence type="ECO:0000313" key="2">
    <source>
        <dbReference type="Proteomes" id="UP000548476"/>
    </source>
</evidence>
<evidence type="ECO:0000313" key="1">
    <source>
        <dbReference type="EMBL" id="MBB6032337.1"/>
    </source>
</evidence>
<keyword evidence="2" id="KW-1185">Reference proteome</keyword>
<protein>
    <submittedName>
        <fullName evidence="1">Uncharacterized protein</fullName>
    </submittedName>
</protein>
<dbReference type="Proteomes" id="UP000548476">
    <property type="component" value="Unassembled WGS sequence"/>
</dbReference>
<sequence>MRAAENTAVIELASAVHHARAARDRAERERARLGLNRDGAVELSEALDTVVDLAEGLTRAIVHDWRHVTHNSGLIRAFRAFTSAEDTLDAALYGGADTPVRPRHGAPLADVIAGAAEHARTAAAIVSRRRYRWHDPRGLALHLDATGSRLTAIVARRLPSVAGRRVGLGPASAVEACAIAHSLVHAAHPEPGGETGSALARFDALHRLLWRDLVAAGIEAPDARPGGVPGQCDGLSHPELGVSGAVMALLARVGHDPVAARLLA</sequence>
<proteinExistence type="predicted"/>
<name>A0A841FGW2_9ACTN</name>
<dbReference type="AlphaFoldDB" id="A0A841FGW2"/>
<accession>A0A841FGW2</accession>
<reference evidence="1 2" key="1">
    <citation type="submission" date="2020-08" db="EMBL/GenBank/DDBJ databases">
        <title>Genomic Encyclopedia of Type Strains, Phase IV (KMG-IV): sequencing the most valuable type-strain genomes for metagenomic binning, comparative biology and taxonomic classification.</title>
        <authorList>
            <person name="Goeker M."/>
        </authorList>
    </citation>
    <scope>NUCLEOTIDE SEQUENCE [LARGE SCALE GENOMIC DNA]</scope>
    <source>
        <strain evidence="1 2">YIM 65646</strain>
    </source>
</reference>
<dbReference type="EMBL" id="JACHGT010000001">
    <property type="protein sequence ID" value="MBB6032337.1"/>
    <property type="molecule type" value="Genomic_DNA"/>
</dbReference>
<dbReference type="RefSeq" id="WP_184785251.1">
    <property type="nucleotide sequence ID" value="NZ_BONT01000064.1"/>
</dbReference>
<gene>
    <name evidence="1" type="ORF">HNR73_000179</name>
</gene>
<organism evidence="1 2">
    <name type="scientific">Phytomonospora endophytica</name>
    <dbReference type="NCBI Taxonomy" id="714109"/>
    <lineage>
        <taxon>Bacteria</taxon>
        <taxon>Bacillati</taxon>
        <taxon>Actinomycetota</taxon>
        <taxon>Actinomycetes</taxon>
        <taxon>Micromonosporales</taxon>
        <taxon>Micromonosporaceae</taxon>
        <taxon>Phytomonospora</taxon>
    </lineage>
</organism>
<comment type="caution">
    <text evidence="1">The sequence shown here is derived from an EMBL/GenBank/DDBJ whole genome shotgun (WGS) entry which is preliminary data.</text>
</comment>